<name>A0ABU5CGM1_9BACI</name>
<evidence type="ECO:0000259" key="2">
    <source>
        <dbReference type="Pfam" id="PF16924"/>
    </source>
</evidence>
<reference evidence="3 4" key="1">
    <citation type="submission" date="2023-10" db="EMBL/GenBank/DDBJ databases">
        <title>179-bfca-hs.</title>
        <authorList>
            <person name="Miliotis G."/>
            <person name="Sengupta P."/>
            <person name="Hameed A."/>
            <person name="Chuvochina M."/>
            <person name="Mcdonagh F."/>
            <person name="Simpson A.C."/>
            <person name="Singh N.K."/>
            <person name="Rekha P.D."/>
            <person name="Raman K."/>
            <person name="Hugenholtz P."/>
            <person name="Venkateswaran K."/>
        </authorList>
    </citation>
    <scope>NUCLEOTIDE SEQUENCE [LARGE SCALE GENOMIC DNA]</scope>
    <source>
        <strain evidence="3 4">179-BFC-A-HS</strain>
    </source>
</reference>
<evidence type="ECO:0000313" key="4">
    <source>
        <dbReference type="Proteomes" id="UP001228376"/>
    </source>
</evidence>
<evidence type="ECO:0000313" key="3">
    <source>
        <dbReference type="EMBL" id="MDY0405131.1"/>
    </source>
</evidence>
<dbReference type="Pfam" id="PF01262">
    <property type="entry name" value="AlaDh_PNT_C"/>
    <property type="match status" value="1"/>
</dbReference>
<keyword evidence="4" id="KW-1185">Reference proteome</keyword>
<organism evidence="3 4">
    <name type="scientific">Tigheibacillus jepli</name>
    <dbReference type="NCBI Taxonomy" id="3035914"/>
    <lineage>
        <taxon>Bacteria</taxon>
        <taxon>Bacillati</taxon>
        <taxon>Bacillota</taxon>
        <taxon>Bacilli</taxon>
        <taxon>Bacillales</taxon>
        <taxon>Bacillaceae</taxon>
        <taxon>Tigheibacillus</taxon>
    </lineage>
</organism>
<feature type="domain" description="Dipicolinate synthase subunit A N-terminal" evidence="2">
    <location>
        <begin position="7"/>
        <end position="119"/>
    </location>
</feature>
<comment type="caution">
    <text evidence="3">The sequence shown here is derived from an EMBL/GenBank/DDBJ whole genome shotgun (WGS) entry which is preliminary data.</text>
</comment>
<dbReference type="Pfam" id="PF16924">
    <property type="entry name" value="DpaA_N"/>
    <property type="match status" value="1"/>
</dbReference>
<dbReference type="InterPro" id="IPR014215">
    <property type="entry name" value="Dipicolinic_acid_synth_A"/>
</dbReference>
<dbReference type="Proteomes" id="UP001228376">
    <property type="component" value="Unassembled WGS sequence"/>
</dbReference>
<dbReference type="Gene3D" id="3.40.50.720">
    <property type="entry name" value="NAD(P)-binding Rossmann-like Domain"/>
    <property type="match status" value="2"/>
</dbReference>
<dbReference type="RefSeq" id="WP_306067290.1">
    <property type="nucleotide sequence ID" value="NZ_JAROCA020000001.1"/>
</dbReference>
<evidence type="ECO:0000259" key="1">
    <source>
        <dbReference type="Pfam" id="PF01262"/>
    </source>
</evidence>
<dbReference type="NCBIfam" id="TIGR02853">
    <property type="entry name" value="spore_dpaA"/>
    <property type="match status" value="1"/>
</dbReference>
<dbReference type="InterPro" id="IPR007698">
    <property type="entry name" value="AlaDH/PNT_NAD(H)-bd"/>
</dbReference>
<feature type="domain" description="Alanine dehydrogenase/pyridine nucleotide transhydrogenase NAD(H)-binding" evidence="1">
    <location>
        <begin position="152"/>
        <end position="271"/>
    </location>
</feature>
<dbReference type="InterPro" id="IPR031629">
    <property type="entry name" value="DpaA_N"/>
</dbReference>
<proteinExistence type="predicted"/>
<protein>
    <submittedName>
        <fullName evidence="3">Dipicolinate synthase subunit DpsA</fullName>
    </submittedName>
</protein>
<gene>
    <name evidence="3" type="primary">dpsA</name>
    <name evidence="3" type="ORF">P5G51_006710</name>
</gene>
<dbReference type="InterPro" id="IPR036291">
    <property type="entry name" value="NAD(P)-bd_dom_sf"/>
</dbReference>
<accession>A0ABU5CGM1</accession>
<dbReference type="EMBL" id="JAROCA020000001">
    <property type="protein sequence ID" value="MDY0405131.1"/>
    <property type="molecule type" value="Genomic_DNA"/>
</dbReference>
<dbReference type="NCBIfam" id="NF006162">
    <property type="entry name" value="PRK08306.1"/>
    <property type="match status" value="1"/>
</dbReference>
<sequence>MDLKNRKILMIGGDERYTEVIKKLSRSDADVVLAGFDQLDVPHGNIRKQDLHQVDFHTIDIVLLPVSGTDENGNIGMASYSNQKLRLTEEMLAQLPDTCKIYTGVTSDFLNRAAGNKEVIPLIAREDVAIYNSIPTAEGTLALAMQETNFTIHGAFVMVIGFGRVGITTARLFAAVGANVKVAVRKSSAAARVREMTMQPVYMHHLQNELKDCDIIINTAPASVLDKDCLQHVPKHSIIIDLASEPGGVDFSAARESGIHAIHALGLPGKVAPKTAGAIIADTFITLLEEAKY</sequence>
<dbReference type="SUPFAM" id="SSF51735">
    <property type="entry name" value="NAD(P)-binding Rossmann-fold domains"/>
    <property type="match status" value="1"/>
</dbReference>